<feature type="region of interest" description="Disordered" evidence="1">
    <location>
        <begin position="30"/>
        <end position="86"/>
    </location>
</feature>
<keyword evidence="3" id="KW-1185">Reference proteome</keyword>
<proteinExistence type="predicted"/>
<protein>
    <submittedName>
        <fullName evidence="2">Uncharacterized protein</fullName>
    </submittedName>
</protein>
<evidence type="ECO:0000313" key="3">
    <source>
        <dbReference type="Proteomes" id="UP001060261"/>
    </source>
</evidence>
<evidence type="ECO:0000256" key="1">
    <source>
        <dbReference type="SAM" id="MobiDB-lite"/>
    </source>
</evidence>
<feature type="compositionally biased region" description="Polar residues" evidence="1">
    <location>
        <begin position="35"/>
        <end position="57"/>
    </location>
</feature>
<reference evidence="2" key="1">
    <citation type="submission" date="2022-09" db="EMBL/GenBank/DDBJ databases">
        <title>genome sequence of Deinococcus rubellus.</title>
        <authorList>
            <person name="Srinivasan S."/>
        </authorList>
    </citation>
    <scope>NUCLEOTIDE SEQUENCE</scope>
    <source>
        <strain evidence="2">Ant6</strain>
    </source>
</reference>
<sequence length="86" mass="8901">MRVLNAEGADQGELRTYAQQHWTAFMPALFPASQPPQGTVITGQSGAGSQPAPTGNAIQDALGRRAPSAERVVVDPFATPSTGAKP</sequence>
<gene>
    <name evidence="2" type="ORF">N0D28_08305</name>
</gene>
<accession>A0ABY5YCJ5</accession>
<organism evidence="2 3">
    <name type="scientific">Deinococcus rubellus</name>
    <dbReference type="NCBI Taxonomy" id="1889240"/>
    <lineage>
        <taxon>Bacteria</taxon>
        <taxon>Thermotogati</taxon>
        <taxon>Deinococcota</taxon>
        <taxon>Deinococci</taxon>
        <taxon>Deinococcales</taxon>
        <taxon>Deinococcaceae</taxon>
        <taxon>Deinococcus</taxon>
    </lineage>
</organism>
<evidence type="ECO:0000313" key="2">
    <source>
        <dbReference type="EMBL" id="UWX62774.1"/>
    </source>
</evidence>
<dbReference type="EMBL" id="CP104213">
    <property type="protein sequence ID" value="UWX62774.1"/>
    <property type="molecule type" value="Genomic_DNA"/>
</dbReference>
<dbReference type="Proteomes" id="UP001060261">
    <property type="component" value="Chromosome"/>
</dbReference>
<name>A0ABY5YCJ5_9DEIO</name>
<dbReference type="RefSeq" id="WP_260559069.1">
    <property type="nucleotide sequence ID" value="NZ_CP104213.1"/>
</dbReference>